<dbReference type="Gene3D" id="3.30.497.10">
    <property type="entry name" value="Antithrombin, subunit I, domain 2"/>
    <property type="match status" value="1"/>
</dbReference>
<comment type="caution">
    <text evidence="5">The sequence shown here is derived from an EMBL/GenBank/DDBJ whole genome shotgun (WGS) entry which is preliminary data.</text>
</comment>
<dbReference type="Gene3D" id="2.30.39.10">
    <property type="entry name" value="Alpha-1-antitrypsin, domain 1"/>
    <property type="match status" value="1"/>
</dbReference>
<protein>
    <recommendedName>
        <fullName evidence="4">Serpin domain-containing protein</fullName>
    </recommendedName>
</protein>
<evidence type="ECO:0000256" key="3">
    <source>
        <dbReference type="SAM" id="SignalP"/>
    </source>
</evidence>
<dbReference type="InterPro" id="IPR023796">
    <property type="entry name" value="Serpin_dom"/>
</dbReference>
<dbReference type="PROSITE" id="PS00284">
    <property type="entry name" value="SERPIN"/>
    <property type="match status" value="1"/>
</dbReference>
<sequence length="456" mass="48439">MPQLRNITSKYTVLLVLLIPCEISVKISGKELSCIGGLETRNQRNISACIASPVCKTGLYVQGFGLHLLTTVLKTSAASPADNNNTKSSGAFLSPLSIFYALTLAVNAAGVNSTTENQILTLLSGCPVSAGEKTLDLSSLNNMLFRFSSSWTPYSLPVGIILPNVSISASKFALANGIFTYKSNPKPSYISKMKRLFKAQVEAVQGAAEVNAWIDNATNGLIPTLLPETASFNVALVNALYFKGNWSQKFNPAETQVSPFAAPGGSVNVDMMSKTYYGAVISSVPGVYDSITLDYSGPWGFTASFYLPATNSTPLFDVLMSIANKTEVVTSQPATTSLLLPKFKISTQMDLGSVLKSMGMTDAFDPNLANFSRLIRQTPTFITSVLHEAVVSINESGTEAAAATAVEIMTTSVYGGPTSYQLSFNRPFVMTLDMAQGSVPLFVGVVDSPTAASSST</sequence>
<dbReference type="AlphaFoldDB" id="A0A250XEK6"/>
<evidence type="ECO:0000313" key="6">
    <source>
        <dbReference type="Proteomes" id="UP000232323"/>
    </source>
</evidence>
<feature type="chain" id="PRO_5012174056" description="Serpin domain-containing protein" evidence="3">
    <location>
        <begin position="30"/>
        <end position="456"/>
    </location>
</feature>
<evidence type="ECO:0000256" key="2">
    <source>
        <dbReference type="RuleBase" id="RU000411"/>
    </source>
</evidence>
<feature type="signal peptide" evidence="3">
    <location>
        <begin position="1"/>
        <end position="29"/>
    </location>
</feature>
<dbReference type="PANTHER" id="PTHR11461">
    <property type="entry name" value="SERINE PROTEASE INHIBITOR, SERPIN"/>
    <property type="match status" value="1"/>
</dbReference>
<proteinExistence type="inferred from homology"/>
<evidence type="ECO:0000259" key="4">
    <source>
        <dbReference type="SMART" id="SM00093"/>
    </source>
</evidence>
<keyword evidence="3" id="KW-0732">Signal</keyword>
<dbReference type="InterPro" id="IPR000215">
    <property type="entry name" value="Serpin_fam"/>
</dbReference>
<accession>A0A250XEK6</accession>
<dbReference type="GO" id="GO:0004867">
    <property type="term" value="F:serine-type endopeptidase inhibitor activity"/>
    <property type="evidence" value="ECO:0007669"/>
    <property type="project" value="InterPro"/>
</dbReference>
<keyword evidence="6" id="KW-1185">Reference proteome</keyword>
<dbReference type="Proteomes" id="UP000232323">
    <property type="component" value="Unassembled WGS sequence"/>
</dbReference>
<dbReference type="InterPro" id="IPR036186">
    <property type="entry name" value="Serpin_sf"/>
</dbReference>
<evidence type="ECO:0000256" key="1">
    <source>
        <dbReference type="ARBA" id="ARBA00009500"/>
    </source>
</evidence>
<dbReference type="GO" id="GO:0005615">
    <property type="term" value="C:extracellular space"/>
    <property type="evidence" value="ECO:0007669"/>
    <property type="project" value="InterPro"/>
</dbReference>
<dbReference type="STRING" id="1157962.A0A250XEK6"/>
<dbReference type="InterPro" id="IPR042185">
    <property type="entry name" value="Serpin_sf_2"/>
</dbReference>
<dbReference type="SUPFAM" id="SSF56574">
    <property type="entry name" value="Serpins"/>
    <property type="match status" value="1"/>
</dbReference>
<dbReference type="InterPro" id="IPR042178">
    <property type="entry name" value="Serpin_sf_1"/>
</dbReference>
<comment type="similarity">
    <text evidence="1 2">Belongs to the serpin family.</text>
</comment>
<evidence type="ECO:0000313" key="5">
    <source>
        <dbReference type="EMBL" id="GAX81210.1"/>
    </source>
</evidence>
<reference evidence="5 6" key="1">
    <citation type="submission" date="2017-08" db="EMBL/GenBank/DDBJ databases">
        <title>Acidophilic green algal genome provides insights into adaptation to an acidic environment.</title>
        <authorList>
            <person name="Hirooka S."/>
            <person name="Hirose Y."/>
            <person name="Kanesaki Y."/>
            <person name="Higuchi S."/>
            <person name="Fujiwara T."/>
            <person name="Onuma R."/>
            <person name="Era A."/>
            <person name="Ohbayashi R."/>
            <person name="Uzuka A."/>
            <person name="Nozaki H."/>
            <person name="Yoshikawa H."/>
            <person name="Miyagishima S.Y."/>
        </authorList>
    </citation>
    <scope>NUCLEOTIDE SEQUENCE [LARGE SCALE GENOMIC DNA]</scope>
    <source>
        <strain evidence="5 6">NIES-2499</strain>
    </source>
</reference>
<dbReference type="OrthoDB" id="1063785at2759"/>
<name>A0A250XEK6_9CHLO</name>
<dbReference type="SMART" id="SM00093">
    <property type="entry name" value="SERPIN"/>
    <property type="match status" value="1"/>
</dbReference>
<organism evidence="5 6">
    <name type="scientific">Chlamydomonas eustigma</name>
    <dbReference type="NCBI Taxonomy" id="1157962"/>
    <lineage>
        <taxon>Eukaryota</taxon>
        <taxon>Viridiplantae</taxon>
        <taxon>Chlorophyta</taxon>
        <taxon>core chlorophytes</taxon>
        <taxon>Chlorophyceae</taxon>
        <taxon>CS clade</taxon>
        <taxon>Chlamydomonadales</taxon>
        <taxon>Chlamydomonadaceae</taxon>
        <taxon>Chlamydomonas</taxon>
    </lineage>
</organism>
<dbReference type="PANTHER" id="PTHR11461:SF211">
    <property type="entry name" value="GH10112P-RELATED"/>
    <property type="match status" value="1"/>
</dbReference>
<dbReference type="InterPro" id="IPR023795">
    <property type="entry name" value="Serpin_CS"/>
</dbReference>
<dbReference type="CDD" id="cd00172">
    <property type="entry name" value="serpin"/>
    <property type="match status" value="1"/>
</dbReference>
<gene>
    <name evidence="5" type="ORF">CEUSTIGMA_g8642.t1</name>
</gene>
<feature type="domain" description="Serpin" evidence="4">
    <location>
        <begin position="70"/>
        <end position="449"/>
    </location>
</feature>
<dbReference type="Pfam" id="PF00079">
    <property type="entry name" value="Serpin"/>
    <property type="match status" value="1"/>
</dbReference>
<dbReference type="EMBL" id="BEGY01000062">
    <property type="protein sequence ID" value="GAX81210.1"/>
    <property type="molecule type" value="Genomic_DNA"/>
</dbReference>